<keyword evidence="1" id="KW-0732">Signal</keyword>
<organism evidence="2 3">
    <name type="scientific">Pontibacter aquaedesilientis</name>
    <dbReference type="NCBI Taxonomy" id="2766980"/>
    <lineage>
        <taxon>Bacteria</taxon>
        <taxon>Pseudomonadati</taxon>
        <taxon>Bacteroidota</taxon>
        <taxon>Cytophagia</taxon>
        <taxon>Cytophagales</taxon>
        <taxon>Hymenobacteraceae</taxon>
        <taxon>Pontibacter</taxon>
    </lineage>
</organism>
<dbReference type="EMBL" id="JACXAJ010000012">
    <property type="protein sequence ID" value="MBD1398953.1"/>
    <property type="molecule type" value="Genomic_DNA"/>
</dbReference>
<dbReference type="Proteomes" id="UP000625551">
    <property type="component" value="Unassembled WGS sequence"/>
</dbReference>
<feature type="signal peptide" evidence="1">
    <location>
        <begin position="1"/>
        <end position="20"/>
    </location>
</feature>
<evidence type="ECO:0008006" key="4">
    <source>
        <dbReference type="Google" id="ProtNLM"/>
    </source>
</evidence>
<comment type="caution">
    <text evidence="2">The sequence shown here is derived from an EMBL/GenBank/DDBJ whole genome shotgun (WGS) entry which is preliminary data.</text>
</comment>
<evidence type="ECO:0000313" key="3">
    <source>
        <dbReference type="Proteomes" id="UP000625551"/>
    </source>
</evidence>
<dbReference type="SUPFAM" id="SSF56925">
    <property type="entry name" value="OMPA-like"/>
    <property type="match status" value="1"/>
</dbReference>
<dbReference type="RefSeq" id="WP_191185076.1">
    <property type="nucleotide sequence ID" value="NZ_JACXAJ010000012.1"/>
</dbReference>
<protein>
    <recommendedName>
        <fullName evidence="4">Outer membrane protein beta-barrel domain-containing protein</fullName>
    </recommendedName>
</protein>
<dbReference type="InterPro" id="IPR011250">
    <property type="entry name" value="OMP/PagP_B-barrel"/>
</dbReference>
<evidence type="ECO:0000313" key="2">
    <source>
        <dbReference type="EMBL" id="MBD1398953.1"/>
    </source>
</evidence>
<proteinExistence type="predicted"/>
<sequence length="223" mass="24692">MKTKLLALFCCLAAAFAAQAQDSPPVNSSGKTFKSTKGDITTEVAVNLEHYIFLNGSQLKLRKFYEEGKALRLGVRADYDYNKLGVDAYQTSIGINITPGIEKHFAGTNRLSPYIGAELPLGYWSSKEETEDYMTKGGWGSTAYAANRSNFNVGLNGLAGVDYYFASRFYAGFEVGVGLQYRKNKDVVTTYKNDSNHMIEHKGYHSISFSPFSTRGIRLGFAF</sequence>
<feature type="chain" id="PRO_5046780959" description="Outer membrane protein beta-barrel domain-containing protein" evidence="1">
    <location>
        <begin position="21"/>
        <end position="223"/>
    </location>
</feature>
<reference evidence="2 3" key="1">
    <citation type="submission" date="2020-09" db="EMBL/GenBank/DDBJ databases">
        <title>Genome sequencing and assembly of Pontibacter sp.</title>
        <authorList>
            <person name="Chhetri G."/>
        </authorList>
    </citation>
    <scope>NUCLEOTIDE SEQUENCE [LARGE SCALE GENOMIC DNA]</scope>
    <source>
        <strain evidence="2 3">JH31</strain>
    </source>
</reference>
<evidence type="ECO:0000256" key="1">
    <source>
        <dbReference type="SAM" id="SignalP"/>
    </source>
</evidence>
<name>A0ABR7XMS8_9BACT</name>
<keyword evidence="3" id="KW-1185">Reference proteome</keyword>
<gene>
    <name evidence="2" type="ORF">H9Q13_17415</name>
</gene>
<accession>A0ABR7XMS8</accession>
<dbReference type="Gene3D" id="2.40.160.20">
    <property type="match status" value="1"/>
</dbReference>